<accession>A0ABX9XDZ4</accession>
<evidence type="ECO:0000259" key="2">
    <source>
        <dbReference type="PROSITE" id="PS51898"/>
    </source>
</evidence>
<dbReference type="InterPro" id="IPR011010">
    <property type="entry name" value="DNA_brk_join_enz"/>
</dbReference>
<dbReference type="InterPro" id="IPR013762">
    <property type="entry name" value="Integrase-like_cat_sf"/>
</dbReference>
<evidence type="ECO:0000313" key="3">
    <source>
        <dbReference type="EMBL" id="ROZ81576.1"/>
    </source>
</evidence>
<sequence>MLPITQMLQQLDSSPNIQDYFDEVRQRFIDANGYSAKGKNMLIARMEKLKGVVSGNDPKRVMADLALQDIPRIKRQLPATLKKQKRSKSQGENLQTYYQLFNRVMTEARNDGFICIELRLNSSKTTRRVQTKPFAVDDLTALFNGWPYSQPTSEQAEQISRDAHPYRFWLLPLGIFTGARLNELCQLRVHDIQRDDNNVNVISINDNGFNKQLKNEQSRRDIPICSALKDMGFMEYVQERREQSGKDGQLFEELSYSKEHLYSRMPSRFFCGYATGTGYIGEHCQHAKEGALNFKSCRRSFAQRLETSGIAESTISHLLGHRSNACEVTRKHYLDKPYSVLLKEALEQGLKFGVDYSHLHWQHYKAIIESQQGRSRRGRRPKTHA</sequence>
<reference evidence="3 4" key="1">
    <citation type="submission" date="2018-11" db="EMBL/GenBank/DDBJ databases">
        <authorList>
            <person name="Jang G.I."/>
            <person name="Hwang C.Y."/>
        </authorList>
    </citation>
    <scope>NUCLEOTIDE SEQUENCE [LARGE SCALE GENOMIC DNA]</scope>
    <source>
        <strain evidence="3 4">SSM26</strain>
    </source>
</reference>
<dbReference type="SUPFAM" id="SSF56349">
    <property type="entry name" value="DNA breaking-rejoining enzymes"/>
    <property type="match status" value="1"/>
</dbReference>
<keyword evidence="4" id="KW-1185">Reference proteome</keyword>
<proteinExistence type="predicted"/>
<comment type="caution">
    <text evidence="3">The sequence shown here is derived from an EMBL/GenBank/DDBJ whole genome shotgun (WGS) entry which is preliminary data.</text>
</comment>
<evidence type="ECO:0000313" key="4">
    <source>
        <dbReference type="Proteomes" id="UP000275199"/>
    </source>
</evidence>
<name>A0ABX9XDZ4_9PSED</name>
<feature type="domain" description="Tyr recombinase" evidence="2">
    <location>
        <begin position="129"/>
        <end position="347"/>
    </location>
</feature>
<dbReference type="Pfam" id="PF00589">
    <property type="entry name" value="Phage_integrase"/>
    <property type="match status" value="1"/>
</dbReference>
<keyword evidence="1" id="KW-0233">DNA recombination</keyword>
<dbReference type="InterPro" id="IPR002104">
    <property type="entry name" value="Integrase_catalytic"/>
</dbReference>
<dbReference type="PROSITE" id="PS51898">
    <property type="entry name" value="TYR_RECOMBINASE"/>
    <property type="match status" value="1"/>
</dbReference>
<protein>
    <submittedName>
        <fullName evidence="3">Integrase</fullName>
    </submittedName>
</protein>
<dbReference type="Gene3D" id="1.10.443.10">
    <property type="entry name" value="Intergrase catalytic core"/>
    <property type="match status" value="1"/>
</dbReference>
<organism evidence="3 4">
    <name type="scientific">Pseudomonas neustonica</name>
    <dbReference type="NCBI Taxonomy" id="2487346"/>
    <lineage>
        <taxon>Bacteria</taxon>
        <taxon>Pseudomonadati</taxon>
        <taxon>Pseudomonadota</taxon>
        <taxon>Gammaproteobacteria</taxon>
        <taxon>Pseudomonadales</taxon>
        <taxon>Pseudomonadaceae</taxon>
        <taxon>Pseudomonas</taxon>
    </lineage>
</organism>
<dbReference type="Proteomes" id="UP000275199">
    <property type="component" value="Unassembled WGS sequence"/>
</dbReference>
<gene>
    <name evidence="3" type="ORF">EF096_17390</name>
</gene>
<evidence type="ECO:0000256" key="1">
    <source>
        <dbReference type="ARBA" id="ARBA00023172"/>
    </source>
</evidence>
<dbReference type="EMBL" id="RKKU01000029">
    <property type="protein sequence ID" value="ROZ81576.1"/>
    <property type="molecule type" value="Genomic_DNA"/>
</dbReference>